<dbReference type="PROSITE" id="PS50850">
    <property type="entry name" value="MFS"/>
    <property type="match status" value="1"/>
</dbReference>
<evidence type="ECO:0000256" key="4">
    <source>
        <dbReference type="ARBA" id="ARBA00023136"/>
    </source>
</evidence>
<feature type="transmembrane region" description="Helical" evidence="5">
    <location>
        <begin position="350"/>
        <end position="374"/>
    </location>
</feature>
<evidence type="ECO:0000256" key="1">
    <source>
        <dbReference type="ARBA" id="ARBA00004651"/>
    </source>
</evidence>
<dbReference type="RefSeq" id="WP_142650786.1">
    <property type="nucleotide sequence ID" value="NZ_CP108085.1"/>
</dbReference>
<keyword evidence="4 5" id="KW-0472">Membrane</keyword>
<dbReference type="PANTHER" id="PTHR23542">
    <property type="match status" value="1"/>
</dbReference>
<dbReference type="InterPro" id="IPR036259">
    <property type="entry name" value="MFS_trans_sf"/>
</dbReference>
<feature type="transmembrane region" description="Helical" evidence="5">
    <location>
        <begin position="380"/>
        <end position="399"/>
    </location>
</feature>
<feature type="transmembrane region" description="Helical" evidence="5">
    <location>
        <begin position="252"/>
        <end position="277"/>
    </location>
</feature>
<feature type="transmembrane region" description="Helical" evidence="5">
    <location>
        <begin position="314"/>
        <end position="338"/>
    </location>
</feature>
<dbReference type="Pfam" id="PF07690">
    <property type="entry name" value="MFS_1"/>
    <property type="match status" value="1"/>
</dbReference>
<feature type="transmembrane region" description="Helical" evidence="5">
    <location>
        <begin position="219"/>
        <end position="240"/>
    </location>
</feature>
<evidence type="ECO:0000259" key="6">
    <source>
        <dbReference type="PROSITE" id="PS50850"/>
    </source>
</evidence>
<name>A0ABZ1SP27_9ACTN</name>
<feature type="transmembrane region" description="Helical" evidence="5">
    <location>
        <begin position="289"/>
        <end position="308"/>
    </location>
</feature>
<feature type="transmembrane region" description="Helical" evidence="5">
    <location>
        <begin position="50"/>
        <end position="71"/>
    </location>
</feature>
<proteinExistence type="predicted"/>
<sequence>MSRWGALRAYTSLPAATGRRFLVVTLVGRIPATMGQLGALLLVGGATQSLTLGGATAAAFAVGQAAGGPVVGRAADRYGHRPAGLAAALSHTAALVLLVVCVGAGAPAWASLTSSAIAGFSVPQVGPLSRARWTALAHRGRLSADRLPTAMSFEGTGDEIAFVLGPALVGVIATAASPRTAVLVAAGLTVTTCVAFALHGTATLVGGGRGGSAAAGARVPPVPVLLLAVALTGLGCYFGSTQAGVAWRAEAAGAGGAAGLIYAVLGLSSALAGVLVPMLPASLSLVRRLWAGFVLLGVLSLPLAIIGGSNAGDLWVLALLIAFPGVTIAPILVTAYTLAEMAVPVERISWVMTLLTSSVVVGYAIGALVSGSLADRYGPAAPFLIALAASGVGAAAGTLGRRRLAALRPGTAAAGGAHAR</sequence>
<evidence type="ECO:0000256" key="5">
    <source>
        <dbReference type="SAM" id="Phobius"/>
    </source>
</evidence>
<keyword evidence="2 5" id="KW-0812">Transmembrane</keyword>
<dbReference type="InterPro" id="IPR011701">
    <property type="entry name" value="MFS"/>
</dbReference>
<dbReference type="SUPFAM" id="SSF103473">
    <property type="entry name" value="MFS general substrate transporter"/>
    <property type="match status" value="1"/>
</dbReference>
<accession>A0ABZ1SP27</accession>
<feature type="transmembrane region" description="Helical" evidence="5">
    <location>
        <begin position="21"/>
        <end position="44"/>
    </location>
</feature>
<keyword evidence="3 5" id="KW-1133">Transmembrane helix</keyword>
<reference evidence="7" key="1">
    <citation type="submission" date="2022-10" db="EMBL/GenBank/DDBJ databases">
        <title>The complete genomes of actinobacterial strains from the NBC collection.</title>
        <authorList>
            <person name="Joergensen T.S."/>
            <person name="Alvarez Arevalo M."/>
            <person name="Sterndorff E.B."/>
            <person name="Faurdal D."/>
            <person name="Vuksanovic O."/>
            <person name="Mourched A.-S."/>
            <person name="Charusanti P."/>
            <person name="Shaw S."/>
            <person name="Blin K."/>
            <person name="Weber T."/>
        </authorList>
    </citation>
    <scope>NUCLEOTIDE SEQUENCE</scope>
    <source>
        <strain evidence="7">NBC_00254</strain>
    </source>
</reference>
<evidence type="ECO:0000313" key="8">
    <source>
        <dbReference type="Proteomes" id="UP001432011"/>
    </source>
</evidence>
<dbReference type="InterPro" id="IPR020846">
    <property type="entry name" value="MFS_dom"/>
</dbReference>
<organism evidence="7 8">
    <name type="scientific">Microbispora hainanensis</name>
    <dbReference type="NCBI Taxonomy" id="568844"/>
    <lineage>
        <taxon>Bacteria</taxon>
        <taxon>Bacillati</taxon>
        <taxon>Actinomycetota</taxon>
        <taxon>Actinomycetes</taxon>
        <taxon>Streptosporangiales</taxon>
        <taxon>Streptosporangiaceae</taxon>
        <taxon>Microbispora</taxon>
    </lineage>
</organism>
<evidence type="ECO:0000256" key="3">
    <source>
        <dbReference type="ARBA" id="ARBA00022989"/>
    </source>
</evidence>
<dbReference type="Proteomes" id="UP001432011">
    <property type="component" value="Chromosome"/>
</dbReference>
<feature type="transmembrane region" description="Helical" evidence="5">
    <location>
        <begin position="83"/>
        <end position="106"/>
    </location>
</feature>
<comment type="subcellular location">
    <subcellularLocation>
        <location evidence="1">Cell membrane</location>
        <topology evidence="1">Multi-pass membrane protein</topology>
    </subcellularLocation>
</comment>
<dbReference type="Gene3D" id="1.20.1250.20">
    <property type="entry name" value="MFS general substrate transporter like domains"/>
    <property type="match status" value="2"/>
</dbReference>
<evidence type="ECO:0000256" key="2">
    <source>
        <dbReference type="ARBA" id="ARBA00022692"/>
    </source>
</evidence>
<evidence type="ECO:0000313" key="7">
    <source>
        <dbReference type="EMBL" id="WUP74212.1"/>
    </source>
</evidence>
<protein>
    <submittedName>
        <fullName evidence="7">MFS transporter</fullName>
    </submittedName>
</protein>
<dbReference type="EMBL" id="CP108085">
    <property type="protein sequence ID" value="WUP74212.1"/>
    <property type="molecule type" value="Genomic_DNA"/>
</dbReference>
<feature type="transmembrane region" description="Helical" evidence="5">
    <location>
        <begin position="181"/>
        <end position="207"/>
    </location>
</feature>
<keyword evidence="8" id="KW-1185">Reference proteome</keyword>
<gene>
    <name evidence="7" type="ORF">OG913_33360</name>
</gene>
<dbReference type="PANTHER" id="PTHR23542:SF1">
    <property type="entry name" value="MAJOR FACILITATOR SUPERFAMILY (MFS) PROFILE DOMAIN-CONTAINING PROTEIN"/>
    <property type="match status" value="1"/>
</dbReference>
<feature type="domain" description="Major facilitator superfamily (MFS) profile" evidence="6">
    <location>
        <begin position="188"/>
        <end position="420"/>
    </location>
</feature>